<keyword evidence="3" id="KW-1185">Reference proteome</keyword>
<feature type="compositionally biased region" description="Pro residues" evidence="1">
    <location>
        <begin position="554"/>
        <end position="563"/>
    </location>
</feature>
<feature type="compositionally biased region" description="Pro residues" evidence="1">
    <location>
        <begin position="530"/>
        <end position="540"/>
    </location>
</feature>
<feature type="compositionally biased region" description="Low complexity" evidence="1">
    <location>
        <begin position="564"/>
        <end position="577"/>
    </location>
</feature>
<organism evidence="2 3">
    <name type="scientific">Actinocorallia aurantiaca</name>
    <dbReference type="NCBI Taxonomy" id="46204"/>
    <lineage>
        <taxon>Bacteria</taxon>
        <taxon>Bacillati</taxon>
        <taxon>Actinomycetota</taxon>
        <taxon>Actinomycetes</taxon>
        <taxon>Streptosporangiales</taxon>
        <taxon>Thermomonosporaceae</taxon>
        <taxon>Actinocorallia</taxon>
    </lineage>
</organism>
<dbReference type="RefSeq" id="WP_344454960.1">
    <property type="nucleotide sequence ID" value="NZ_BAAATZ010000029.1"/>
</dbReference>
<protein>
    <recommendedName>
        <fullName evidence="4">AAA+ ATPase domain-containing protein</fullName>
    </recommendedName>
</protein>
<feature type="compositionally biased region" description="Low complexity" evidence="1">
    <location>
        <begin position="541"/>
        <end position="553"/>
    </location>
</feature>
<evidence type="ECO:0008006" key="4">
    <source>
        <dbReference type="Google" id="ProtNLM"/>
    </source>
</evidence>
<name>A0ABP6H3J8_9ACTN</name>
<comment type="caution">
    <text evidence="2">The sequence shown here is derived from an EMBL/GenBank/DDBJ whole genome shotgun (WGS) entry which is preliminary data.</text>
</comment>
<dbReference type="Proteomes" id="UP001501842">
    <property type="component" value="Unassembled WGS sequence"/>
</dbReference>
<accession>A0ABP6H3J8</accession>
<feature type="compositionally biased region" description="Pro residues" evidence="1">
    <location>
        <begin position="667"/>
        <end position="694"/>
    </location>
</feature>
<sequence length="1016" mass="106506">MNWQTSGTPADDPFAKAEADVRAMTSSQWWQTAAPQQRAEQVASRLLAGPGEWWLFGAWGRWYRCGLDAHWHPSPPPADPGARRVLAPAPPGVGNPPVPPQLVPTGPDVTAGPMAGAGLLGEGPSAELVARVQQALITAIAVDPQQFAMQDPAFQPGTPATVAALWGAVLFSSGTPVVLGEHPLVAMFAPYLTVQAEHLRWMIAPDLMRLAGYYTDRLAAGDPVGAAFLVRMTGEVAAALATDPAFQPGASALAAVCATTLQYVQADLQAIPYGAQTVAREWLRRCPAEYAAPIVREASPGEYLRLALYDLAVLFGELTEGIPPNPTDLRRAAAAIMAADLQTVPHAVPAVLPWLDPESSRTVQEVLGQAQHPLRELFPQGVRLPPKISSTDPARVRRLLATSHALAMTACRLAQSAPQHLEFVVPAACAAELGTPALSRPKGTGELGAWEIINAARKHLADERGAAQPVPEAAPPPAPAPAPLPSPAPPADDDPFATRRGPASSPPPAPSAEQSASPAHDPFGEHAPEVPQPAAPPPYGDQPGPYGTAAPSAPGYPPAPPSPDSYGSPPAAQFGQPAPGPFGRPGDSHGQPAPDSYGQPSPYGQQPAPGPYDRPADPYGQPGAQGGYGQPAPGPFGQSADPYGQSAPDVHGQPAPDSYGQPSPYGQQPPPAPYGQQPAPGPYGQPPAAPPPYPGEATAPHAPPSAPQEPSGATAPYMPTFATQTPPPMAVPPQQPPAQQPAQPPSGQEEDGPRVVEAYGIRFLSGPDDAERMLTEVRRRGKWAQQLRGQEVSSASAPAVLLVGDASTGQRRLARMIARALAEVGFSGNQVRTLHPEQIRERGPEGLADLLREHSGHTVLVEALDQLILEDGQGDAYARALYRVRAEGVTETTLVAGCVPDRFDAFSSAHPELVTDFRTVRLPDLTAPANRAALLGLLAEERFVGISEDAWPVVRRDLGSLPGRGRLVNARLVEAYLDRACTRHLGTADATVAVMGERGFTLTPADLEGLADELPR</sequence>
<feature type="compositionally biased region" description="Pro residues" evidence="1">
    <location>
        <begin position="472"/>
        <end position="490"/>
    </location>
</feature>
<evidence type="ECO:0000313" key="2">
    <source>
        <dbReference type="EMBL" id="GAA2734778.1"/>
    </source>
</evidence>
<feature type="region of interest" description="Disordered" evidence="1">
    <location>
        <begin position="461"/>
        <end position="752"/>
    </location>
</feature>
<dbReference type="EMBL" id="BAAATZ010000029">
    <property type="protein sequence ID" value="GAA2734778.1"/>
    <property type="molecule type" value="Genomic_DNA"/>
</dbReference>
<evidence type="ECO:0000313" key="3">
    <source>
        <dbReference type="Proteomes" id="UP001501842"/>
    </source>
</evidence>
<evidence type="ECO:0000256" key="1">
    <source>
        <dbReference type="SAM" id="MobiDB-lite"/>
    </source>
</evidence>
<gene>
    <name evidence="2" type="ORF">GCM10010439_57930</name>
</gene>
<proteinExistence type="predicted"/>
<reference evidence="3" key="1">
    <citation type="journal article" date="2019" name="Int. J. Syst. Evol. Microbiol.">
        <title>The Global Catalogue of Microorganisms (GCM) 10K type strain sequencing project: providing services to taxonomists for standard genome sequencing and annotation.</title>
        <authorList>
            <consortium name="The Broad Institute Genomics Platform"/>
            <consortium name="The Broad Institute Genome Sequencing Center for Infectious Disease"/>
            <person name="Wu L."/>
            <person name="Ma J."/>
        </authorList>
    </citation>
    <scope>NUCLEOTIDE SEQUENCE [LARGE SCALE GENOMIC DNA]</scope>
    <source>
        <strain evidence="3">JCM 8201</strain>
    </source>
</reference>
<feature type="compositionally biased region" description="Pro residues" evidence="1">
    <location>
        <begin position="725"/>
        <end position="744"/>
    </location>
</feature>